<dbReference type="AlphaFoldDB" id="A0A5B7G8X2"/>
<evidence type="ECO:0000256" key="1">
    <source>
        <dbReference type="SAM" id="MobiDB-lite"/>
    </source>
</evidence>
<dbReference type="Proteomes" id="UP000324222">
    <property type="component" value="Unassembled WGS sequence"/>
</dbReference>
<evidence type="ECO:0000313" key="3">
    <source>
        <dbReference type="Proteomes" id="UP000324222"/>
    </source>
</evidence>
<accession>A0A5B7G8X2</accession>
<gene>
    <name evidence="2" type="ORF">E2C01_047828</name>
</gene>
<sequence length="79" mass="8914">MQFEPHKNWPRSVLPQSSFCSQDAATSRAGRGEEAQVWLTHPSTPTHPRHAQQRPPLRYLGKVNSEGPALINESPTRKE</sequence>
<keyword evidence="3" id="KW-1185">Reference proteome</keyword>
<organism evidence="2 3">
    <name type="scientific">Portunus trituberculatus</name>
    <name type="common">Swimming crab</name>
    <name type="synonym">Neptunus trituberculatus</name>
    <dbReference type="NCBI Taxonomy" id="210409"/>
    <lineage>
        <taxon>Eukaryota</taxon>
        <taxon>Metazoa</taxon>
        <taxon>Ecdysozoa</taxon>
        <taxon>Arthropoda</taxon>
        <taxon>Crustacea</taxon>
        <taxon>Multicrustacea</taxon>
        <taxon>Malacostraca</taxon>
        <taxon>Eumalacostraca</taxon>
        <taxon>Eucarida</taxon>
        <taxon>Decapoda</taxon>
        <taxon>Pleocyemata</taxon>
        <taxon>Brachyura</taxon>
        <taxon>Eubrachyura</taxon>
        <taxon>Portunoidea</taxon>
        <taxon>Portunidae</taxon>
        <taxon>Portuninae</taxon>
        <taxon>Portunus</taxon>
    </lineage>
</organism>
<proteinExistence type="predicted"/>
<protein>
    <submittedName>
        <fullName evidence="2">Uncharacterized protein</fullName>
    </submittedName>
</protein>
<feature type="compositionally biased region" description="Polar residues" evidence="1">
    <location>
        <begin position="14"/>
        <end position="25"/>
    </location>
</feature>
<dbReference type="EMBL" id="VSRR010011981">
    <property type="protein sequence ID" value="MPC53925.1"/>
    <property type="molecule type" value="Genomic_DNA"/>
</dbReference>
<comment type="caution">
    <text evidence="2">The sequence shown here is derived from an EMBL/GenBank/DDBJ whole genome shotgun (WGS) entry which is preliminary data.</text>
</comment>
<reference evidence="2 3" key="1">
    <citation type="submission" date="2019-05" db="EMBL/GenBank/DDBJ databases">
        <title>Another draft genome of Portunus trituberculatus and its Hox gene families provides insights of decapod evolution.</title>
        <authorList>
            <person name="Jeong J.-H."/>
            <person name="Song I."/>
            <person name="Kim S."/>
            <person name="Choi T."/>
            <person name="Kim D."/>
            <person name="Ryu S."/>
            <person name="Kim W."/>
        </authorList>
    </citation>
    <scope>NUCLEOTIDE SEQUENCE [LARGE SCALE GENOMIC DNA]</scope>
    <source>
        <tissue evidence="2">Muscle</tissue>
    </source>
</reference>
<evidence type="ECO:0000313" key="2">
    <source>
        <dbReference type="EMBL" id="MPC53925.1"/>
    </source>
</evidence>
<name>A0A5B7G8X2_PORTR</name>
<feature type="region of interest" description="Disordered" evidence="1">
    <location>
        <begin position="1"/>
        <end position="79"/>
    </location>
</feature>